<feature type="compositionally biased region" description="Polar residues" evidence="1">
    <location>
        <begin position="199"/>
        <end position="209"/>
    </location>
</feature>
<sequence length="230" mass="25116">MAVLPSLLGYAKSNPGASEGDMVKYLTLMNAQFTQGLELAKSMNPNPGSSETDMIKYLTLMDGQFSKGMEIARAMNPGQPDDSLMKAVMTIKELMPFIQPFLRDPSANQGMFEQLIKNPDTLGHMEKLFGGGSSEKNQFDLDIEKLRGEREMDGRKWDLQLRKDALQSQERQNLTDTIANLIGPVAAALSGPVAQRVQQIGAQQASTHPNPDFIQNPAPNPAPPTGTTIL</sequence>
<feature type="non-terminal residue" evidence="2">
    <location>
        <position position="230"/>
    </location>
</feature>
<dbReference type="AlphaFoldDB" id="X1AT20"/>
<reference evidence="2" key="1">
    <citation type="journal article" date="2014" name="Front. Microbiol.">
        <title>High frequency of phylogenetically diverse reductive dehalogenase-homologous genes in deep subseafloor sedimentary metagenomes.</title>
        <authorList>
            <person name="Kawai M."/>
            <person name="Futagami T."/>
            <person name="Toyoda A."/>
            <person name="Takaki Y."/>
            <person name="Nishi S."/>
            <person name="Hori S."/>
            <person name="Arai W."/>
            <person name="Tsubouchi T."/>
            <person name="Morono Y."/>
            <person name="Uchiyama I."/>
            <person name="Ito T."/>
            <person name="Fujiyama A."/>
            <person name="Inagaki F."/>
            <person name="Takami H."/>
        </authorList>
    </citation>
    <scope>NUCLEOTIDE SEQUENCE</scope>
    <source>
        <strain evidence="2">Expedition CK06-06</strain>
    </source>
</reference>
<protein>
    <submittedName>
        <fullName evidence="2">Uncharacterized protein</fullName>
    </submittedName>
</protein>
<comment type="caution">
    <text evidence="2">The sequence shown here is derived from an EMBL/GenBank/DDBJ whole genome shotgun (WGS) entry which is preliminary data.</text>
</comment>
<evidence type="ECO:0000256" key="1">
    <source>
        <dbReference type="SAM" id="MobiDB-lite"/>
    </source>
</evidence>
<accession>X1AT20</accession>
<dbReference type="EMBL" id="BART01019425">
    <property type="protein sequence ID" value="GAG86034.1"/>
    <property type="molecule type" value="Genomic_DNA"/>
</dbReference>
<name>X1AT20_9ZZZZ</name>
<gene>
    <name evidence="2" type="ORF">S01H4_36361</name>
</gene>
<feature type="region of interest" description="Disordered" evidence="1">
    <location>
        <begin position="199"/>
        <end position="230"/>
    </location>
</feature>
<evidence type="ECO:0000313" key="2">
    <source>
        <dbReference type="EMBL" id="GAG86034.1"/>
    </source>
</evidence>
<proteinExistence type="predicted"/>
<organism evidence="2">
    <name type="scientific">marine sediment metagenome</name>
    <dbReference type="NCBI Taxonomy" id="412755"/>
    <lineage>
        <taxon>unclassified sequences</taxon>
        <taxon>metagenomes</taxon>
        <taxon>ecological metagenomes</taxon>
    </lineage>
</organism>